<sequence length="147" mass="17111">LQEASNYNSESESSDNENESDISFYTQENQSENDPELIAKNIQKIIYNSLFEYWNYPSQICLLAILLDPQLKEISFANEETCCNTINEYRHQLHQLMNIQSSTSNEHVISSCSKNLSSNNMFKDLIFDSAQRSQEFIDELDSYLDLR</sequence>
<evidence type="ECO:0000313" key="2">
    <source>
        <dbReference type="Proteomes" id="UP000789366"/>
    </source>
</evidence>
<proteinExistence type="predicted"/>
<protein>
    <submittedName>
        <fullName evidence="1">1443_t:CDS:1</fullName>
    </submittedName>
</protein>
<reference evidence="1" key="1">
    <citation type="submission" date="2021-06" db="EMBL/GenBank/DDBJ databases">
        <authorList>
            <person name="Kallberg Y."/>
            <person name="Tangrot J."/>
            <person name="Rosling A."/>
        </authorList>
    </citation>
    <scope>NUCLEOTIDE SEQUENCE</scope>
    <source>
        <strain evidence="1">28 12/20/2015</strain>
    </source>
</reference>
<feature type="non-terminal residue" evidence="1">
    <location>
        <position position="1"/>
    </location>
</feature>
<comment type="caution">
    <text evidence="1">The sequence shown here is derived from an EMBL/GenBank/DDBJ whole genome shotgun (WGS) entry which is preliminary data.</text>
</comment>
<gene>
    <name evidence="1" type="ORF">SPELUC_LOCUS14261</name>
</gene>
<name>A0ACA9QGP5_9GLOM</name>
<organism evidence="1 2">
    <name type="scientific">Cetraspora pellucida</name>
    <dbReference type="NCBI Taxonomy" id="1433469"/>
    <lineage>
        <taxon>Eukaryota</taxon>
        <taxon>Fungi</taxon>
        <taxon>Fungi incertae sedis</taxon>
        <taxon>Mucoromycota</taxon>
        <taxon>Glomeromycotina</taxon>
        <taxon>Glomeromycetes</taxon>
        <taxon>Diversisporales</taxon>
        <taxon>Gigasporaceae</taxon>
        <taxon>Cetraspora</taxon>
    </lineage>
</organism>
<dbReference type="EMBL" id="CAJVPW010041257">
    <property type="protein sequence ID" value="CAG8747881.1"/>
    <property type="molecule type" value="Genomic_DNA"/>
</dbReference>
<evidence type="ECO:0000313" key="1">
    <source>
        <dbReference type="EMBL" id="CAG8747881.1"/>
    </source>
</evidence>
<keyword evidence="2" id="KW-1185">Reference proteome</keyword>
<accession>A0ACA9QGP5</accession>
<dbReference type="Proteomes" id="UP000789366">
    <property type="component" value="Unassembled WGS sequence"/>
</dbReference>